<dbReference type="Proteomes" id="UP000885336">
    <property type="component" value="Unassembled WGS sequence"/>
</dbReference>
<reference evidence="2 6" key="1">
    <citation type="submission" date="2018-06" db="EMBL/GenBank/DDBJ databases">
        <title>Completed Genome Sequences of 32 Strains from Various Serotypes of Salmonella enterica.</title>
        <authorList>
            <person name="Nash J.H.E."/>
            <person name="Robertson J."/>
            <person name="Bessonov K."/>
        </authorList>
    </citation>
    <scope>NUCLEOTIDE SEQUENCE [LARGE SCALE GENOMIC DNA]</scope>
    <source>
        <strain evidence="2 6">SA20021456</strain>
    </source>
</reference>
<evidence type="ECO:0000313" key="3">
    <source>
        <dbReference type="EMBL" id="MGD29087.1"/>
    </source>
</evidence>
<name>A0A1S0ZSQ3_SALER</name>
<dbReference type="Proteomes" id="UP000885392">
    <property type="component" value="Unassembled WGS sequence"/>
</dbReference>
<proteinExistence type="predicted"/>
<evidence type="ECO:0000313" key="2">
    <source>
        <dbReference type="EMBL" id="AXD72066.1"/>
    </source>
</evidence>
<accession>A0A1S0ZSQ3</accession>
<organism evidence="3">
    <name type="scientific">Salmonella enterica</name>
    <name type="common">Salmonella choleraesuis</name>
    <dbReference type="NCBI Taxonomy" id="28901"/>
    <lineage>
        <taxon>Bacteria</taxon>
        <taxon>Pseudomonadati</taxon>
        <taxon>Pseudomonadota</taxon>
        <taxon>Gammaproteobacteria</taxon>
        <taxon>Enterobacterales</taxon>
        <taxon>Enterobacteriaceae</taxon>
        <taxon>Salmonella</taxon>
    </lineage>
</organism>
<sequence length="125" mass="14371">MRKSDNYTHRKTPLWYVLESDLINNPLRFLLLLLCRFAIGWLLFQLVAIIVLGILLLGVLLFNPTAFIQAIATTEKLNHVSIVLWNTLKLCTWHYGVIAGFVFMLGCTVNKGIRQAHRLTRRYGS</sequence>
<keyword evidence="1" id="KW-0472">Membrane</keyword>
<keyword evidence="1" id="KW-0812">Transmembrane</keyword>
<dbReference type="EMBL" id="CP030219">
    <property type="protein sequence ID" value="AXD72066.1"/>
    <property type="molecule type" value="Genomic_DNA"/>
</dbReference>
<keyword evidence="1" id="KW-1133">Transmembrane helix</keyword>
<dbReference type="AlphaFoldDB" id="A0A1S0ZSQ3"/>
<protein>
    <submittedName>
        <fullName evidence="3">D-alanyl-D-alanine dipeptidase</fullName>
    </submittedName>
</protein>
<dbReference type="EMBL" id="VFRH01000014">
    <property type="protein sequence ID" value="TPQ10048.1"/>
    <property type="molecule type" value="Genomic_DNA"/>
</dbReference>
<evidence type="ECO:0000313" key="4">
    <source>
        <dbReference type="EMBL" id="MLW02504.1"/>
    </source>
</evidence>
<evidence type="ECO:0000313" key="6">
    <source>
        <dbReference type="Proteomes" id="UP000251994"/>
    </source>
</evidence>
<dbReference type="Proteomes" id="UP000251994">
    <property type="component" value="Chromosome"/>
</dbReference>
<gene>
    <name evidence="2" type="ORF">CHC34_14615</name>
    <name evidence="4" type="ORF">EAK82_20355</name>
    <name evidence="3" type="ORF">EE393_08800</name>
    <name evidence="5" type="ORF">FJR63_16900</name>
</gene>
<evidence type="ECO:0000313" key="5">
    <source>
        <dbReference type="EMBL" id="TPQ10048.1"/>
    </source>
</evidence>
<dbReference type="EMBL" id="RVIJ01000025">
    <property type="protein sequence ID" value="MLW02504.1"/>
    <property type="molecule type" value="Genomic_DNA"/>
</dbReference>
<feature type="transmembrane region" description="Helical" evidence="1">
    <location>
        <begin position="93"/>
        <end position="113"/>
    </location>
</feature>
<dbReference type="Proteomes" id="UP000320106">
    <property type="component" value="Unassembled WGS sequence"/>
</dbReference>
<dbReference type="EMBL" id="RNKS01000014">
    <property type="protein sequence ID" value="MGD29087.1"/>
    <property type="molecule type" value="Genomic_DNA"/>
</dbReference>
<feature type="transmembrane region" description="Helical" evidence="1">
    <location>
        <begin position="29"/>
        <end position="62"/>
    </location>
</feature>
<evidence type="ECO:0000256" key="1">
    <source>
        <dbReference type="SAM" id="Phobius"/>
    </source>
</evidence>
<dbReference type="RefSeq" id="WP_023249417.1">
    <property type="nucleotide sequence ID" value="NZ_CP030219.1"/>
</dbReference>
<reference evidence="3" key="2">
    <citation type="submission" date="2018-11" db="EMBL/GenBank/DDBJ databases">
        <authorList>
            <consortium name="PulseNet: The National Subtyping Network for Foodborne Disease Surveillance"/>
            <person name="Tarr C.L."/>
            <person name="Trees E."/>
            <person name="Katz L.S."/>
            <person name="Carleton-Romer H.A."/>
            <person name="Stroika S."/>
            <person name="Kucerova Z."/>
            <person name="Roache K.F."/>
            <person name="Sabol A.L."/>
            <person name="Besser J."/>
            <person name="Gerner-Smidt P."/>
        </authorList>
    </citation>
    <scope>NUCLEOTIDE SEQUENCE [LARGE SCALE GENOMIC DNA]</scope>
    <source>
        <strain evidence="4">PNUSAS038541</strain>
        <strain evidence="3">PNUSAS058450</strain>
    </source>
</reference>
<evidence type="ECO:0000313" key="7">
    <source>
        <dbReference type="Proteomes" id="UP000320106"/>
    </source>
</evidence>
<reference evidence="5 7" key="3">
    <citation type="submission" date="2019-06" db="EMBL/GenBank/DDBJ databases">
        <title>Comparative genome anaysis of Salmonella and Staphylococcus aureus isolated from China.</title>
        <authorList>
            <person name="Li L."/>
        </authorList>
    </citation>
    <scope>NUCLEOTIDE SEQUENCE [LARGE SCALE GENOMIC DNA]</scope>
    <source>
        <strain evidence="5 7">GSJ/2016-Sal.-012</strain>
    </source>
</reference>